<name>A0ABY3R918_9BRAD</name>
<dbReference type="RefSeq" id="WP_231319862.1">
    <property type="nucleotide sequence ID" value="NZ_CP088156.1"/>
</dbReference>
<feature type="compositionally biased region" description="Basic and acidic residues" evidence="1">
    <location>
        <begin position="1"/>
        <end position="33"/>
    </location>
</feature>
<keyword evidence="3" id="KW-1185">Reference proteome</keyword>
<evidence type="ECO:0000256" key="1">
    <source>
        <dbReference type="SAM" id="MobiDB-lite"/>
    </source>
</evidence>
<sequence length="90" mass="9916">MNEHSDAVRADTQMLERDGADERPWRHVDRRESGVNAPPPVGTGQEREPIEQALSYQLSAAASYTFAPDGLSRTISIPVSLTTLELDEHA</sequence>
<protein>
    <submittedName>
        <fullName evidence="2">Uncharacterized protein</fullName>
    </submittedName>
</protein>
<organism evidence="2 3">
    <name type="scientific">Bradyrhizobium ontarionense</name>
    <dbReference type="NCBI Taxonomy" id="2898149"/>
    <lineage>
        <taxon>Bacteria</taxon>
        <taxon>Pseudomonadati</taxon>
        <taxon>Pseudomonadota</taxon>
        <taxon>Alphaproteobacteria</taxon>
        <taxon>Hyphomicrobiales</taxon>
        <taxon>Nitrobacteraceae</taxon>
        <taxon>Bradyrhizobium</taxon>
    </lineage>
</organism>
<feature type="region of interest" description="Disordered" evidence="1">
    <location>
        <begin position="1"/>
        <end position="47"/>
    </location>
</feature>
<gene>
    <name evidence="2" type="ORF">LQG66_32400</name>
</gene>
<reference evidence="2" key="1">
    <citation type="journal article" date="2024" name="Antonie Van Leeuwenhoek">
        <title>Bradyrhizobium ontarionense sp. nov., a novel bacterial symbiont isolated from Aeschynomene indica (Indian jointvetch), harbours photosynthesis, nitrogen fixation and nitrous oxide (N2O) reductase genes.</title>
        <authorList>
            <person name="Bromfield E.S.P."/>
            <person name="Cloutier S."/>
        </authorList>
    </citation>
    <scope>NUCLEOTIDE SEQUENCE</scope>
    <source>
        <strain evidence="2">A19</strain>
    </source>
</reference>
<evidence type="ECO:0000313" key="2">
    <source>
        <dbReference type="EMBL" id="UFZ03849.1"/>
    </source>
</evidence>
<dbReference type="Proteomes" id="UP001431010">
    <property type="component" value="Chromosome"/>
</dbReference>
<proteinExistence type="predicted"/>
<dbReference type="EMBL" id="CP088156">
    <property type="protein sequence ID" value="UFZ03849.1"/>
    <property type="molecule type" value="Genomic_DNA"/>
</dbReference>
<accession>A0ABY3R918</accession>
<evidence type="ECO:0000313" key="3">
    <source>
        <dbReference type="Proteomes" id="UP001431010"/>
    </source>
</evidence>